<sequence length="508" mass="55142">MSAALASRFALARCCKNKRPTGTHRLSLLPEKSLEALGFQTRQPSVFSKGGLDRPAPPRTKLQNRCKDTMRTCTIVLVLTFNLAWPEKQRTVAPRLSCTPCRRLSTTSVAGPLVLSAITTLFINAQSLNLRGPSRNIRNVRDFFTSTPVSSASSALAVCEPDEEAEEPAVISPPPVMNKIEETARVAAEEVAKERLFTEKGVVHEKLPEKQQQIMIAEAVPLVISAPSESAPSGGLGRGKEACHLRSGNSGCSGRVATRRSGEVWRATEQRRFELESGPRIEGRYYGGGYKFWTKNFFEDASPAEPRHFKEALKSLRTPVDFSSAHPITVSEFRTMVMEDGRLAGALGKRATSTEQGRPMMQTTGANDVTRNAGQTTPMVKRPASVGSPTVQSGGSVAHSSTPPAAQYPQYRPPPANAAYPSSRPHSYSEAPRPSSSDYGRPQAPYPTRSEPRSSPSLDARPQTPYAPRADAPRSSTSSVARPQTPNAHPPPLLLLDRAHSKSLRISD</sequence>
<evidence type="ECO:0000256" key="1">
    <source>
        <dbReference type="SAM" id="MobiDB-lite"/>
    </source>
</evidence>
<feature type="compositionally biased region" description="Polar residues" evidence="1">
    <location>
        <begin position="387"/>
        <end position="402"/>
    </location>
</feature>
<reference evidence="3" key="1">
    <citation type="journal article" date="2018" name="Nat. Microbiol.">
        <title>Leveraging single-cell genomics to expand the fungal tree of life.</title>
        <authorList>
            <person name="Ahrendt S.R."/>
            <person name="Quandt C.A."/>
            <person name="Ciobanu D."/>
            <person name="Clum A."/>
            <person name="Salamov A."/>
            <person name="Andreopoulos B."/>
            <person name="Cheng J.F."/>
            <person name="Woyke T."/>
            <person name="Pelin A."/>
            <person name="Henrissat B."/>
            <person name="Reynolds N.K."/>
            <person name="Benny G.L."/>
            <person name="Smith M.E."/>
            <person name="James T.Y."/>
            <person name="Grigoriev I.V."/>
        </authorList>
    </citation>
    <scope>NUCLEOTIDE SEQUENCE [LARGE SCALE GENOMIC DNA]</scope>
</reference>
<accession>A0A4P9WHY7</accession>
<feature type="compositionally biased region" description="Polar residues" evidence="1">
    <location>
        <begin position="474"/>
        <end position="487"/>
    </location>
</feature>
<gene>
    <name evidence="2" type="ORF">BDK51DRAFT_30420</name>
</gene>
<protein>
    <submittedName>
        <fullName evidence="2">Uncharacterized protein</fullName>
    </submittedName>
</protein>
<dbReference type="AlphaFoldDB" id="A0A4P9WHY7"/>
<organism evidence="2 3">
    <name type="scientific">Blyttiomyces helicus</name>
    <dbReference type="NCBI Taxonomy" id="388810"/>
    <lineage>
        <taxon>Eukaryota</taxon>
        <taxon>Fungi</taxon>
        <taxon>Fungi incertae sedis</taxon>
        <taxon>Chytridiomycota</taxon>
        <taxon>Chytridiomycota incertae sedis</taxon>
        <taxon>Chytridiomycetes</taxon>
        <taxon>Chytridiomycetes incertae sedis</taxon>
        <taxon>Blyttiomyces</taxon>
    </lineage>
</organism>
<dbReference type="Proteomes" id="UP000269721">
    <property type="component" value="Unassembled WGS sequence"/>
</dbReference>
<feature type="compositionally biased region" description="Basic and acidic residues" evidence="1">
    <location>
        <begin position="497"/>
        <end position="508"/>
    </location>
</feature>
<feature type="compositionally biased region" description="Polar residues" evidence="1">
    <location>
        <begin position="351"/>
        <end position="378"/>
    </location>
</feature>
<feature type="region of interest" description="Disordered" evidence="1">
    <location>
        <begin position="231"/>
        <end position="260"/>
    </location>
</feature>
<proteinExistence type="predicted"/>
<evidence type="ECO:0000313" key="3">
    <source>
        <dbReference type="Proteomes" id="UP000269721"/>
    </source>
</evidence>
<name>A0A4P9WHY7_9FUNG</name>
<feature type="region of interest" description="Disordered" evidence="1">
    <location>
        <begin position="349"/>
        <end position="508"/>
    </location>
</feature>
<keyword evidence="3" id="KW-1185">Reference proteome</keyword>
<evidence type="ECO:0000313" key="2">
    <source>
        <dbReference type="EMBL" id="RKO90730.1"/>
    </source>
</evidence>
<dbReference type="EMBL" id="KZ995410">
    <property type="protein sequence ID" value="RKO90730.1"/>
    <property type="molecule type" value="Genomic_DNA"/>
</dbReference>